<dbReference type="AlphaFoldDB" id="A0A6G0SZ29"/>
<feature type="compositionally biased region" description="Basic and acidic residues" evidence="1">
    <location>
        <begin position="768"/>
        <end position="784"/>
    </location>
</feature>
<proteinExistence type="predicted"/>
<keyword evidence="3" id="KW-1185">Reference proteome</keyword>
<comment type="caution">
    <text evidence="2">The sequence shown here is derived from an EMBL/GenBank/DDBJ whole genome shotgun (WGS) entry which is preliminary data.</text>
</comment>
<reference evidence="2 3" key="1">
    <citation type="submission" date="2019-08" db="EMBL/GenBank/DDBJ databases">
        <title>The genome of the soybean aphid Biotype 1, its phylome, world population structure and adaptation to the North American continent.</title>
        <authorList>
            <person name="Giordano R."/>
            <person name="Donthu R.K."/>
            <person name="Hernandez A.G."/>
            <person name="Wright C.L."/>
            <person name="Zimin A.V."/>
        </authorList>
    </citation>
    <scope>NUCLEOTIDE SEQUENCE [LARGE SCALE GENOMIC DNA]</scope>
    <source>
        <tissue evidence="2">Whole aphids</tissue>
    </source>
</reference>
<evidence type="ECO:0000256" key="1">
    <source>
        <dbReference type="SAM" id="MobiDB-lite"/>
    </source>
</evidence>
<dbReference type="Proteomes" id="UP000475862">
    <property type="component" value="Unassembled WGS sequence"/>
</dbReference>
<accession>A0A6G0SZ29</accession>
<feature type="compositionally biased region" description="Basic residues" evidence="1">
    <location>
        <begin position="786"/>
        <end position="797"/>
    </location>
</feature>
<feature type="compositionally biased region" description="Low complexity" evidence="1">
    <location>
        <begin position="744"/>
        <end position="755"/>
    </location>
</feature>
<dbReference type="EMBL" id="VYZN01000079">
    <property type="protein sequence ID" value="KAE9523408.1"/>
    <property type="molecule type" value="Genomic_DNA"/>
</dbReference>
<gene>
    <name evidence="2" type="ORF">AGLY_015960</name>
</gene>
<feature type="region of interest" description="Disordered" evidence="1">
    <location>
        <begin position="1"/>
        <end position="21"/>
    </location>
</feature>
<name>A0A6G0SZ29_APHGL</name>
<feature type="region of interest" description="Disordered" evidence="1">
    <location>
        <begin position="736"/>
        <end position="818"/>
    </location>
</feature>
<evidence type="ECO:0000313" key="2">
    <source>
        <dbReference type="EMBL" id="KAE9523408.1"/>
    </source>
</evidence>
<evidence type="ECO:0000313" key="3">
    <source>
        <dbReference type="Proteomes" id="UP000475862"/>
    </source>
</evidence>
<sequence>MVDQARRRGARKTLVKPNDSNKTNDDLEAGLLCPYQLIFLIESTLNNTKYIDVYKDAVEDLYNSEDQACNVVIIDYNRIVKSLSLDNSCVEQDEQYRLLYDRAKRYLNNNSKLSTKLMVLLVRQSIIINLESMRQKWSFDFEPYTFQPAVVNIILTNFIDLEFITDFIATKIKVDAIVKLSCGEIAETREKFVSREFRAKRSMTDKIIQTFWQDFYNELNTTDGASVFKNVVVYDFKSKYNSNYEPPNVEKMLVMAKRYVMREMHEVLVSVYNVRIEYENYTRNDNPVYNLHVNDQDSTLQYYESYTKLLEEYPEDAIGLPIILDAIVKVAIASPVQPEEQWVDSFFGALRNESNDGCMVYPVCLQYGNECGLAAKKYNLRHTDYFDSTVNVLNVRWRKSLWGARPLPPLDTEAEHNRIIADVKRQCEGTGHNDVDVQLCVLALNRLRSNLDVYRGEPIGLPGLGQTNVKFKPELIEPAGCATMVQMLQKESENYKEMSHAYFEPEDVVLVGFYDCQKVLQTRKSLFEFNVPQRPIYANDYFNLYYGKRTPNYFYAMDTVAAASDLTLTYTEEMEEIRFKDDDFLTITKRKWRFEPSTVSLVYKSKHYEIIKHVSDDDQYRGDDDDENDYAKDDEDWLRVFNNNAGFEYYLDKSPKNAIRCIVRTTSAGSLGVCTVEMISANDAGYGIQQQSNRWRGNDYGSKVNAAKVEVSRHYGNGRVVVEYADRTKVTYWTSGKIKRPSRSSRSPAMESSKSNAGRPKSSNISDHSNHSGESVRTKIDTSKSVRVKKSQARKNTRSVVGMGKSPSRMKRKKSAISPSNISADTKNIEVQTRTRRHANYVEQFSEDGATRTVEFADGTSITGATNARQSSTVIQPYKYVHPAYRTVTEDRDGTFHVDGVCTMSRGLAGGPAGLRLTDQSVRIDTTTDAVYVYGLDGNDNDRLIATFGWNGSEFLFEKRVNTSRVVTVPRNRRLGEDLIWGTTGTATVTTKEAASASECFVVKRGMSGFRTLDGRRYEQFADGVRGRRHTAVREGPRVRTVTVYAADHDVKPQVIADPPTAIRRSYEWLKPFSGVTAAADEELVPSTQQLVSRSLRKVDVDYGPITVALRQRNTGLDASTSADVQSSKLRVRVYVPDVDALRKIYAVRDPKNCESSSRRNSTVAHDDKWVAKLACLRKEGRDAREAQLLMRHNRFIPFFCADNFEPLKRHLNAIAPSICDILPRVDA</sequence>
<protein>
    <submittedName>
        <fullName evidence="2">Uncharacterized protein</fullName>
    </submittedName>
</protein>
<organism evidence="2 3">
    <name type="scientific">Aphis glycines</name>
    <name type="common">Soybean aphid</name>
    <dbReference type="NCBI Taxonomy" id="307491"/>
    <lineage>
        <taxon>Eukaryota</taxon>
        <taxon>Metazoa</taxon>
        <taxon>Ecdysozoa</taxon>
        <taxon>Arthropoda</taxon>
        <taxon>Hexapoda</taxon>
        <taxon>Insecta</taxon>
        <taxon>Pterygota</taxon>
        <taxon>Neoptera</taxon>
        <taxon>Paraneoptera</taxon>
        <taxon>Hemiptera</taxon>
        <taxon>Sternorrhyncha</taxon>
        <taxon>Aphidomorpha</taxon>
        <taxon>Aphidoidea</taxon>
        <taxon>Aphididae</taxon>
        <taxon>Aphidini</taxon>
        <taxon>Aphis</taxon>
        <taxon>Aphis</taxon>
    </lineage>
</organism>
<dbReference type="OrthoDB" id="6594222at2759"/>